<reference evidence="2" key="1">
    <citation type="submission" date="2011-10" db="EMBL/GenBank/DDBJ databases">
        <authorList>
            <person name="Genoscope - CEA"/>
        </authorList>
    </citation>
    <scope>NUCLEOTIDE SEQUENCE</scope>
</reference>
<keyword evidence="4" id="KW-1185">Reference proteome</keyword>
<evidence type="ECO:0000313" key="2">
    <source>
        <dbReference type="EMBL" id="CCE80475.1"/>
    </source>
</evidence>
<feature type="compositionally biased region" description="Polar residues" evidence="1">
    <location>
        <begin position="85"/>
        <end position="96"/>
    </location>
</feature>
<accession>G8YJI0</accession>
<proteinExistence type="predicted"/>
<dbReference type="EMBL" id="FO082052">
    <property type="protein sequence ID" value="CCE81240.1"/>
    <property type="molecule type" value="Genomic_DNA"/>
</dbReference>
<protein>
    <submittedName>
        <fullName evidence="2">Piso0_003592 protein</fullName>
    </submittedName>
</protein>
<name>G8YJI0_PICSO</name>
<evidence type="ECO:0000256" key="1">
    <source>
        <dbReference type="SAM" id="MobiDB-lite"/>
    </source>
</evidence>
<dbReference type="EMBL" id="FO082053">
    <property type="protein sequence ID" value="CCE80475.1"/>
    <property type="molecule type" value="Genomic_DNA"/>
</dbReference>
<evidence type="ECO:0000313" key="3">
    <source>
        <dbReference type="EMBL" id="CCE81240.1"/>
    </source>
</evidence>
<dbReference type="AlphaFoldDB" id="G8YJI0"/>
<reference evidence="4" key="2">
    <citation type="journal article" date="2012" name="G3 (Bethesda)">
        <title>Pichia sorbitophila, an interspecies yeast hybrid reveals early steps of genome resolution following polyploidization.</title>
        <authorList>
            <person name="Leh Louis V."/>
            <person name="Despons L."/>
            <person name="Friedrich A."/>
            <person name="Martin T."/>
            <person name="Durrens P."/>
            <person name="Casaregola S."/>
            <person name="Neuveglise C."/>
            <person name="Fairhead C."/>
            <person name="Marck C."/>
            <person name="Cruz J.A."/>
            <person name="Straub M.L."/>
            <person name="Kugler V."/>
            <person name="Sacerdot C."/>
            <person name="Uzunov Z."/>
            <person name="Thierry A."/>
            <person name="Weiss S."/>
            <person name="Bleykasten C."/>
            <person name="De Montigny J."/>
            <person name="Jacques N."/>
            <person name="Jung P."/>
            <person name="Lemaire M."/>
            <person name="Mallet S."/>
            <person name="Morel G."/>
            <person name="Richard G.F."/>
            <person name="Sarkar A."/>
            <person name="Savel G."/>
            <person name="Schacherer J."/>
            <person name="Seret M.L."/>
            <person name="Talla E."/>
            <person name="Samson G."/>
            <person name="Jubin C."/>
            <person name="Poulain J."/>
            <person name="Vacherie B."/>
            <person name="Barbe V."/>
            <person name="Pelletier E."/>
            <person name="Sherman D.J."/>
            <person name="Westhof E."/>
            <person name="Weissenbach J."/>
            <person name="Baret P.V."/>
            <person name="Wincker P."/>
            <person name="Gaillardin C."/>
            <person name="Dujon B."/>
            <person name="Souciet J.L."/>
        </authorList>
    </citation>
    <scope>NUCLEOTIDE SEQUENCE [LARGE SCALE GENOMIC DNA]</scope>
    <source>
        <strain evidence="4">ATCC MYA-4447 / BCRC 22081 / CBS 7064 / NBRC 10061 / NRRL Y-12695</strain>
    </source>
</reference>
<feature type="region of interest" description="Disordered" evidence="1">
    <location>
        <begin position="76"/>
        <end position="96"/>
    </location>
</feature>
<evidence type="ECO:0000313" key="4">
    <source>
        <dbReference type="Proteomes" id="UP000005222"/>
    </source>
</evidence>
<feature type="region of interest" description="Disordered" evidence="1">
    <location>
        <begin position="117"/>
        <end position="141"/>
    </location>
</feature>
<gene>
    <name evidence="2" type="primary">Piso0_003592</name>
    <name evidence="2" type="ORF">GNLVRS01_PISO0G15714g</name>
    <name evidence="3" type="ORF">GNLVRS01_PISO0H15715g</name>
</gene>
<organism evidence="2 4">
    <name type="scientific">Pichia sorbitophila (strain ATCC MYA-4447 / BCRC 22081 / CBS 7064 / NBRC 10061 / NRRL Y-12695)</name>
    <name type="common">Hybrid yeast</name>
    <dbReference type="NCBI Taxonomy" id="559304"/>
    <lineage>
        <taxon>Eukaryota</taxon>
        <taxon>Fungi</taxon>
        <taxon>Dikarya</taxon>
        <taxon>Ascomycota</taxon>
        <taxon>Saccharomycotina</taxon>
        <taxon>Pichiomycetes</taxon>
        <taxon>Debaryomycetaceae</taxon>
        <taxon>Millerozyma</taxon>
    </lineage>
</organism>
<dbReference type="Proteomes" id="UP000005222">
    <property type="component" value="Chromosome G"/>
</dbReference>
<sequence length="141" mass="15825">MYDAEGLDSHFSNTVRCADRSNLLEPHKEKLVDFILALRDYLQHAQQTEHGNGTSNTKQAIELFKALQGLIREMERSASERQEMTKTVQQDGVRQDSSYDDLAALESCFRKLNIKSSVNGDKDIPSGESPSDGSSEFEDEP</sequence>
<dbReference type="Proteomes" id="UP000005222">
    <property type="component" value="Chromosome H"/>
</dbReference>
<dbReference type="HOGENOM" id="CLU_1825982_0_0_1"/>
<dbReference type="InParanoid" id="G8YJI0"/>